<dbReference type="PANTHER" id="PTHR10684:SF1">
    <property type="entry name" value="NUCLEAR RECEPTOR COACTIVATOR 1"/>
    <property type="match status" value="1"/>
</dbReference>
<protein>
    <submittedName>
        <fullName evidence="2">Uncharacterized protein</fullName>
    </submittedName>
</protein>
<feature type="region of interest" description="Disordered" evidence="1">
    <location>
        <begin position="1"/>
        <end position="58"/>
    </location>
</feature>
<feature type="compositionally biased region" description="Basic and acidic residues" evidence="1">
    <location>
        <begin position="37"/>
        <end position="49"/>
    </location>
</feature>
<evidence type="ECO:0000313" key="3">
    <source>
        <dbReference type="Proteomes" id="UP001145742"/>
    </source>
</evidence>
<gene>
    <name evidence="2" type="ORF">WISP_38890</name>
</gene>
<accession>A0ABQ9DN96</accession>
<dbReference type="EMBL" id="WHWB01033080">
    <property type="protein sequence ID" value="KAJ7422185.1"/>
    <property type="molecule type" value="Genomic_DNA"/>
</dbReference>
<organism evidence="2 3">
    <name type="scientific">Willisornis vidua</name>
    <name type="common">Xingu scale-backed antbird</name>
    <dbReference type="NCBI Taxonomy" id="1566151"/>
    <lineage>
        <taxon>Eukaryota</taxon>
        <taxon>Metazoa</taxon>
        <taxon>Chordata</taxon>
        <taxon>Craniata</taxon>
        <taxon>Vertebrata</taxon>
        <taxon>Euteleostomi</taxon>
        <taxon>Archelosauria</taxon>
        <taxon>Archosauria</taxon>
        <taxon>Dinosauria</taxon>
        <taxon>Saurischia</taxon>
        <taxon>Theropoda</taxon>
        <taxon>Coelurosauria</taxon>
        <taxon>Aves</taxon>
        <taxon>Neognathae</taxon>
        <taxon>Neoaves</taxon>
        <taxon>Telluraves</taxon>
        <taxon>Australaves</taxon>
        <taxon>Passeriformes</taxon>
        <taxon>Thamnophilidae</taxon>
        <taxon>Willisornis</taxon>
    </lineage>
</organism>
<comment type="caution">
    <text evidence="2">The sequence shown here is derived from an EMBL/GenBank/DDBJ whole genome shotgun (WGS) entry which is preliminary data.</text>
</comment>
<dbReference type="Proteomes" id="UP001145742">
    <property type="component" value="Unassembled WGS sequence"/>
</dbReference>
<proteinExistence type="predicted"/>
<dbReference type="InterPro" id="IPR017426">
    <property type="entry name" value="Nuclear_rcpt_coactivator"/>
</dbReference>
<evidence type="ECO:0000313" key="2">
    <source>
        <dbReference type="EMBL" id="KAJ7422185.1"/>
    </source>
</evidence>
<keyword evidence="3" id="KW-1185">Reference proteome</keyword>
<dbReference type="PANTHER" id="PTHR10684">
    <property type="entry name" value="NUCLEAR RECEPTOR COACTIVATOR"/>
    <property type="match status" value="1"/>
</dbReference>
<reference evidence="2" key="1">
    <citation type="submission" date="2019-10" db="EMBL/GenBank/DDBJ databases">
        <authorList>
            <person name="Soares A.E.R."/>
            <person name="Aleixo A."/>
            <person name="Schneider P."/>
            <person name="Miyaki C.Y."/>
            <person name="Schneider M.P."/>
            <person name="Mello C."/>
            <person name="Vasconcelos A.T.R."/>
        </authorList>
    </citation>
    <scope>NUCLEOTIDE SEQUENCE</scope>
    <source>
        <tissue evidence="2">Muscle</tissue>
    </source>
</reference>
<evidence type="ECO:0000256" key="1">
    <source>
        <dbReference type="SAM" id="MobiDB-lite"/>
    </source>
</evidence>
<name>A0ABQ9DN96_9PASS</name>
<sequence>MDQDGKSWMLERFGIRPGRGGAKAKQNPVGIQARNSSWEEKAADDEVQKSDISSSSQGVIEKESLGPLLLEVGVEIPNSWRNQDTQGGEYGGEKRRECGWEAPNPGGINGFEAFSLWKGLEKELWLRLELGFENQH</sequence>